<evidence type="ECO:0000256" key="5">
    <source>
        <dbReference type="ARBA" id="ARBA00022989"/>
    </source>
</evidence>
<sequence length="275" mass="29421">MGHLVRRFARNRLALVGFIVFVVIGLAALLAPWAAPFSPVRTDFTATLQAPGPRHLLGTDELGRDVLSRIIFGSRASLEAGVISVGLAIAAGLPLGIIAGFYRGRPDDLLMRLTDAMLSFPQLVLALAVAAVLGPGLAKAMIAIAVVLTPVFMRIMRAQVLTEREREYVDAARALGAADRRIIWRHLLPNSLAPIVVQGSLNVAGAIITEATLSFLGLGTQPPTPSWGSMLNAGQQYLSQAFWLSFWPGVAIAVTVFAVNVAGDGLREIWDPRTR</sequence>
<dbReference type="Proteomes" id="UP000318509">
    <property type="component" value="Unassembled WGS sequence"/>
</dbReference>
<dbReference type="Pfam" id="PF12911">
    <property type="entry name" value="OppC_N"/>
    <property type="match status" value="1"/>
</dbReference>
<evidence type="ECO:0000256" key="7">
    <source>
        <dbReference type="RuleBase" id="RU363032"/>
    </source>
</evidence>
<evidence type="ECO:0000256" key="1">
    <source>
        <dbReference type="ARBA" id="ARBA00004651"/>
    </source>
</evidence>
<dbReference type="InterPro" id="IPR025966">
    <property type="entry name" value="OppC_N"/>
</dbReference>
<dbReference type="PANTHER" id="PTHR43386">
    <property type="entry name" value="OLIGOPEPTIDE TRANSPORT SYSTEM PERMEASE PROTEIN APPC"/>
    <property type="match status" value="1"/>
</dbReference>
<accession>A0A537K0Y2</accession>
<evidence type="ECO:0000313" key="10">
    <source>
        <dbReference type="Proteomes" id="UP000318509"/>
    </source>
</evidence>
<dbReference type="GO" id="GO:0055085">
    <property type="term" value="P:transmembrane transport"/>
    <property type="evidence" value="ECO:0007669"/>
    <property type="project" value="InterPro"/>
</dbReference>
<keyword evidence="2 7" id="KW-0813">Transport</keyword>
<keyword evidence="4 7" id="KW-0812">Transmembrane</keyword>
<feature type="transmembrane region" description="Helical" evidence="7">
    <location>
        <begin position="82"/>
        <end position="102"/>
    </location>
</feature>
<dbReference type="InterPro" id="IPR050366">
    <property type="entry name" value="BP-dependent_transpt_permease"/>
</dbReference>
<dbReference type="AlphaFoldDB" id="A0A537K0Y2"/>
<protein>
    <submittedName>
        <fullName evidence="9">ABC transporter permease</fullName>
    </submittedName>
</protein>
<dbReference type="GO" id="GO:0005886">
    <property type="term" value="C:plasma membrane"/>
    <property type="evidence" value="ECO:0007669"/>
    <property type="project" value="UniProtKB-SubCell"/>
</dbReference>
<dbReference type="InterPro" id="IPR035906">
    <property type="entry name" value="MetI-like_sf"/>
</dbReference>
<dbReference type="PROSITE" id="PS50928">
    <property type="entry name" value="ABC_TM1"/>
    <property type="match status" value="1"/>
</dbReference>
<feature type="transmembrane region" description="Helical" evidence="7">
    <location>
        <begin position="12"/>
        <end position="35"/>
    </location>
</feature>
<feature type="transmembrane region" description="Helical" evidence="7">
    <location>
        <begin position="123"/>
        <end position="148"/>
    </location>
</feature>
<evidence type="ECO:0000256" key="2">
    <source>
        <dbReference type="ARBA" id="ARBA00022448"/>
    </source>
</evidence>
<gene>
    <name evidence="9" type="ORF">E6H00_09890</name>
</gene>
<comment type="caution">
    <text evidence="9">The sequence shown here is derived from an EMBL/GenBank/DDBJ whole genome shotgun (WGS) entry which is preliminary data.</text>
</comment>
<keyword evidence="5 7" id="KW-1133">Transmembrane helix</keyword>
<comment type="subcellular location">
    <subcellularLocation>
        <location evidence="1 7">Cell membrane</location>
        <topology evidence="1 7">Multi-pass membrane protein</topology>
    </subcellularLocation>
</comment>
<evidence type="ECO:0000256" key="3">
    <source>
        <dbReference type="ARBA" id="ARBA00022475"/>
    </source>
</evidence>
<evidence type="ECO:0000259" key="8">
    <source>
        <dbReference type="PROSITE" id="PS50928"/>
    </source>
</evidence>
<reference evidence="9 10" key="1">
    <citation type="journal article" date="2019" name="Nat. Microbiol.">
        <title>Mediterranean grassland soil C-N compound turnover is dependent on rainfall and depth, and is mediated by genomically divergent microorganisms.</title>
        <authorList>
            <person name="Diamond S."/>
            <person name="Andeer P.F."/>
            <person name="Li Z."/>
            <person name="Crits-Christoph A."/>
            <person name="Burstein D."/>
            <person name="Anantharaman K."/>
            <person name="Lane K.R."/>
            <person name="Thomas B.C."/>
            <person name="Pan C."/>
            <person name="Northen T.R."/>
            <person name="Banfield J.F."/>
        </authorList>
    </citation>
    <scope>NUCLEOTIDE SEQUENCE [LARGE SCALE GENOMIC DNA]</scope>
    <source>
        <strain evidence="9">NP_3</strain>
    </source>
</reference>
<comment type="similarity">
    <text evidence="7">Belongs to the binding-protein-dependent transport system permease family.</text>
</comment>
<dbReference type="EMBL" id="VBAK01000124">
    <property type="protein sequence ID" value="TMI89419.1"/>
    <property type="molecule type" value="Genomic_DNA"/>
</dbReference>
<proteinExistence type="inferred from homology"/>
<keyword evidence="3" id="KW-1003">Cell membrane</keyword>
<dbReference type="InterPro" id="IPR000515">
    <property type="entry name" value="MetI-like"/>
</dbReference>
<name>A0A537K0Y2_9BACT</name>
<dbReference type="SUPFAM" id="SSF161098">
    <property type="entry name" value="MetI-like"/>
    <property type="match status" value="1"/>
</dbReference>
<evidence type="ECO:0000313" key="9">
    <source>
        <dbReference type="EMBL" id="TMI89419.1"/>
    </source>
</evidence>
<dbReference type="CDD" id="cd06261">
    <property type="entry name" value="TM_PBP2"/>
    <property type="match status" value="1"/>
</dbReference>
<dbReference type="PANTHER" id="PTHR43386:SF1">
    <property type="entry name" value="D,D-DIPEPTIDE TRANSPORT SYSTEM PERMEASE PROTEIN DDPC-RELATED"/>
    <property type="match status" value="1"/>
</dbReference>
<evidence type="ECO:0000256" key="6">
    <source>
        <dbReference type="ARBA" id="ARBA00023136"/>
    </source>
</evidence>
<dbReference type="Gene3D" id="1.10.3720.10">
    <property type="entry name" value="MetI-like"/>
    <property type="match status" value="1"/>
</dbReference>
<keyword evidence="6 7" id="KW-0472">Membrane</keyword>
<evidence type="ECO:0000256" key="4">
    <source>
        <dbReference type="ARBA" id="ARBA00022692"/>
    </source>
</evidence>
<feature type="transmembrane region" description="Helical" evidence="7">
    <location>
        <begin position="241"/>
        <end position="263"/>
    </location>
</feature>
<dbReference type="Pfam" id="PF00528">
    <property type="entry name" value="BPD_transp_1"/>
    <property type="match status" value="1"/>
</dbReference>
<organism evidence="9 10">
    <name type="scientific">Candidatus Segetimicrobium genomatis</name>
    <dbReference type="NCBI Taxonomy" id="2569760"/>
    <lineage>
        <taxon>Bacteria</taxon>
        <taxon>Bacillati</taxon>
        <taxon>Candidatus Sysuimicrobiota</taxon>
        <taxon>Candidatus Sysuimicrobiia</taxon>
        <taxon>Candidatus Sysuimicrobiales</taxon>
        <taxon>Candidatus Segetimicrobiaceae</taxon>
        <taxon>Candidatus Segetimicrobium</taxon>
    </lineage>
</organism>
<feature type="domain" description="ABC transmembrane type-1" evidence="8">
    <location>
        <begin position="74"/>
        <end position="263"/>
    </location>
</feature>